<dbReference type="InterPro" id="IPR036683">
    <property type="entry name" value="CO_DH_flav_C_dom_sf"/>
</dbReference>
<organism evidence="14 15">
    <name type="scientific">Elysia crispata</name>
    <name type="common">lettuce slug</name>
    <dbReference type="NCBI Taxonomy" id="231223"/>
    <lineage>
        <taxon>Eukaryota</taxon>
        <taxon>Metazoa</taxon>
        <taxon>Spiralia</taxon>
        <taxon>Lophotrochozoa</taxon>
        <taxon>Mollusca</taxon>
        <taxon>Gastropoda</taxon>
        <taxon>Heterobranchia</taxon>
        <taxon>Euthyneura</taxon>
        <taxon>Panpulmonata</taxon>
        <taxon>Sacoglossa</taxon>
        <taxon>Placobranchoidea</taxon>
        <taxon>Plakobranchidae</taxon>
        <taxon>Elysia</taxon>
    </lineage>
</organism>
<dbReference type="InterPro" id="IPR016169">
    <property type="entry name" value="FAD-bd_PCMH_sub2"/>
</dbReference>
<keyword evidence="5 12" id="KW-0479">Metal-binding</keyword>
<accession>A0AAE1DXI2</accession>
<dbReference type="Gene3D" id="3.30.43.10">
    <property type="entry name" value="Uridine Diphospho-n-acetylenolpyruvylglucosamine Reductase, domain 2"/>
    <property type="match status" value="1"/>
</dbReference>
<dbReference type="Pfam" id="PF01799">
    <property type="entry name" value="Fer2_2"/>
    <property type="match status" value="1"/>
</dbReference>
<dbReference type="InterPro" id="IPR016208">
    <property type="entry name" value="Ald_Oxase/xanthine_DH-like"/>
</dbReference>
<dbReference type="InterPro" id="IPR001041">
    <property type="entry name" value="2Fe-2S_ferredoxin-type"/>
</dbReference>
<dbReference type="InterPro" id="IPR002346">
    <property type="entry name" value="Mopterin_DH_FAD-bd"/>
</dbReference>
<evidence type="ECO:0000256" key="5">
    <source>
        <dbReference type="ARBA" id="ARBA00022723"/>
    </source>
</evidence>
<dbReference type="InterPro" id="IPR008274">
    <property type="entry name" value="AldOxase/xan_DH_MoCoBD1"/>
</dbReference>
<dbReference type="SUPFAM" id="SSF55447">
    <property type="entry name" value="CO dehydrogenase flavoprotein C-terminal domain-like"/>
    <property type="match status" value="1"/>
</dbReference>
<comment type="caution">
    <text evidence="14">The sequence shown here is derived from an EMBL/GenBank/DDBJ whole genome shotgun (WGS) entry which is preliminary data.</text>
</comment>
<evidence type="ECO:0000256" key="9">
    <source>
        <dbReference type="ARBA" id="ARBA00034078"/>
    </source>
</evidence>
<evidence type="ECO:0000256" key="7">
    <source>
        <dbReference type="ARBA" id="ARBA00023004"/>
    </source>
</evidence>
<dbReference type="SUPFAM" id="SSF56003">
    <property type="entry name" value="Molybdenum cofactor-binding domain"/>
    <property type="match status" value="1"/>
</dbReference>
<keyword evidence="11" id="KW-0285">Flavoprotein</keyword>
<dbReference type="Gene3D" id="3.30.465.10">
    <property type="match status" value="1"/>
</dbReference>
<feature type="binding site" evidence="12">
    <location>
        <position position="42"/>
    </location>
    <ligand>
        <name>[2Fe-2S] cluster</name>
        <dbReference type="ChEBI" id="CHEBI:190135"/>
        <label>1</label>
    </ligand>
</feature>
<name>A0AAE1DXI2_9GAST</name>
<feature type="binding site" evidence="12">
    <location>
        <position position="50"/>
    </location>
    <ligand>
        <name>[2Fe-2S] cluster</name>
        <dbReference type="ChEBI" id="CHEBI:190135"/>
        <label>1</label>
    </ligand>
</feature>
<dbReference type="GO" id="GO:0005506">
    <property type="term" value="F:iron ion binding"/>
    <property type="evidence" value="ECO:0007669"/>
    <property type="project" value="InterPro"/>
</dbReference>
<dbReference type="PROSITE" id="PS51387">
    <property type="entry name" value="FAD_PCMH"/>
    <property type="match status" value="1"/>
</dbReference>
<dbReference type="InterPro" id="IPR012675">
    <property type="entry name" value="Beta-grasp_dom_sf"/>
</dbReference>
<dbReference type="GO" id="GO:0016491">
    <property type="term" value="F:oxidoreductase activity"/>
    <property type="evidence" value="ECO:0007669"/>
    <property type="project" value="UniProtKB-KW"/>
</dbReference>
<keyword evidence="11" id="KW-0274">FAD</keyword>
<evidence type="ECO:0000313" key="15">
    <source>
        <dbReference type="Proteomes" id="UP001283361"/>
    </source>
</evidence>
<feature type="binding site" evidence="12">
    <location>
        <position position="147"/>
    </location>
    <ligand>
        <name>[2Fe-2S] cluster</name>
        <dbReference type="ChEBI" id="CHEBI:190135"/>
        <label>2</label>
    </ligand>
</feature>
<dbReference type="InterPro" id="IPR016167">
    <property type="entry name" value="FAD-bd_PCMH_sub1"/>
</dbReference>
<feature type="binding site" evidence="12">
    <location>
        <position position="47"/>
    </location>
    <ligand>
        <name>[2Fe-2S] cluster</name>
        <dbReference type="ChEBI" id="CHEBI:190135"/>
        <label>1</label>
    </ligand>
</feature>
<dbReference type="Gene3D" id="1.10.150.120">
    <property type="entry name" value="[2Fe-2S]-binding domain"/>
    <property type="match status" value="1"/>
</dbReference>
<evidence type="ECO:0000256" key="3">
    <source>
        <dbReference type="ARBA" id="ARBA00022505"/>
    </source>
</evidence>
<dbReference type="InterPro" id="IPR046867">
    <property type="entry name" value="AldOxase/xan_DH_MoCoBD2"/>
</dbReference>
<dbReference type="InterPro" id="IPR036318">
    <property type="entry name" value="FAD-bd_PCMH-like_sf"/>
</dbReference>
<dbReference type="FunFam" id="3.30.365.10:FF:000001">
    <property type="entry name" value="Xanthine dehydrogenase oxidase"/>
    <property type="match status" value="1"/>
</dbReference>
<feature type="binding site" evidence="11">
    <location>
        <position position="374"/>
    </location>
    <ligand>
        <name>FAD</name>
        <dbReference type="ChEBI" id="CHEBI:57692"/>
    </ligand>
</feature>
<dbReference type="SUPFAM" id="SSF56176">
    <property type="entry name" value="FAD-binding/transporter-associated domain-like"/>
    <property type="match status" value="1"/>
</dbReference>
<feature type="binding site" evidence="12">
    <location>
        <position position="758"/>
    </location>
    <ligand>
        <name>Mo-molybdopterin</name>
        <dbReference type="ChEBI" id="CHEBI:71302"/>
    </ligand>
    <ligandPart>
        <name>Mo</name>
        <dbReference type="ChEBI" id="CHEBI:28685"/>
    </ligandPart>
</feature>
<proteinExistence type="inferred from homology"/>
<dbReference type="SUPFAM" id="SSF54665">
    <property type="entry name" value="CO dehydrogenase molybdoprotein N-domain-like"/>
    <property type="match status" value="1"/>
</dbReference>
<feature type="binding site" evidence="12">
    <location>
        <position position="72"/>
    </location>
    <ligand>
        <name>[2Fe-2S] cluster</name>
        <dbReference type="ChEBI" id="CHEBI:190135"/>
        <label>1</label>
    </ligand>
</feature>
<protein>
    <recommendedName>
        <fullName evidence="13">FAD-binding PCMH-type domain-containing protein</fullName>
    </recommendedName>
</protein>
<evidence type="ECO:0000256" key="8">
    <source>
        <dbReference type="ARBA" id="ARBA00023014"/>
    </source>
</evidence>
<dbReference type="Pfam" id="PF01315">
    <property type="entry name" value="Ald_Xan_dh_C"/>
    <property type="match status" value="1"/>
</dbReference>
<dbReference type="PANTHER" id="PTHR11908:SF132">
    <property type="entry name" value="ALDEHYDE OXIDASE 1-RELATED"/>
    <property type="match status" value="1"/>
</dbReference>
<dbReference type="SUPFAM" id="SSF47741">
    <property type="entry name" value="CO dehydrogenase ISP C-domain like"/>
    <property type="match status" value="1"/>
</dbReference>
<dbReference type="Gene3D" id="3.30.390.50">
    <property type="entry name" value="CO dehydrogenase flavoprotein, C-terminal domain"/>
    <property type="match status" value="1"/>
</dbReference>
<dbReference type="Gene3D" id="3.10.20.30">
    <property type="match status" value="1"/>
</dbReference>
<reference evidence="14" key="1">
    <citation type="journal article" date="2023" name="G3 (Bethesda)">
        <title>A reference genome for the long-term kleptoplast-retaining sea slug Elysia crispata morphotype clarki.</title>
        <authorList>
            <person name="Eastman K.E."/>
            <person name="Pendleton A.L."/>
            <person name="Shaikh M.A."/>
            <person name="Suttiyut T."/>
            <person name="Ogas R."/>
            <person name="Tomko P."/>
            <person name="Gavelis G."/>
            <person name="Widhalm J.R."/>
            <person name="Wisecaver J.H."/>
        </authorList>
    </citation>
    <scope>NUCLEOTIDE SEQUENCE</scope>
    <source>
        <strain evidence="14">ECLA1</strain>
    </source>
</reference>
<dbReference type="InterPro" id="IPR036884">
    <property type="entry name" value="2Fe-2S-bd_dom_sf"/>
</dbReference>
<evidence type="ECO:0000256" key="11">
    <source>
        <dbReference type="PIRSR" id="PIRSR000127-2"/>
    </source>
</evidence>
<dbReference type="InterPro" id="IPR016166">
    <property type="entry name" value="FAD-bd_PCMH"/>
</dbReference>
<dbReference type="InterPro" id="IPR002888">
    <property type="entry name" value="2Fe-2S-bd"/>
</dbReference>
<dbReference type="SMART" id="SM01008">
    <property type="entry name" value="Ald_Xan_dh_C"/>
    <property type="match status" value="1"/>
</dbReference>
<feature type="domain" description="FAD-binding PCMH-type" evidence="13">
    <location>
        <begin position="201"/>
        <end position="384"/>
    </location>
</feature>
<dbReference type="Proteomes" id="UP001283361">
    <property type="component" value="Unassembled WGS sequence"/>
</dbReference>
<evidence type="ECO:0000256" key="6">
    <source>
        <dbReference type="ARBA" id="ARBA00023002"/>
    </source>
</evidence>
<dbReference type="SMART" id="SM01092">
    <property type="entry name" value="CO_deh_flav_C"/>
    <property type="match status" value="1"/>
</dbReference>
<dbReference type="SUPFAM" id="SSF54292">
    <property type="entry name" value="2Fe-2S ferredoxin-like"/>
    <property type="match status" value="1"/>
</dbReference>
<dbReference type="GO" id="GO:0051537">
    <property type="term" value="F:2 iron, 2 sulfur cluster binding"/>
    <property type="evidence" value="ECO:0007669"/>
    <property type="project" value="UniProtKB-KW"/>
</dbReference>
<keyword evidence="8 12" id="KW-0411">Iron-sulfur</keyword>
<evidence type="ECO:0000256" key="2">
    <source>
        <dbReference type="ARBA" id="ARBA00006849"/>
    </source>
</evidence>
<dbReference type="InterPro" id="IPR036856">
    <property type="entry name" value="Ald_Oxase/Xan_DH_a/b_sf"/>
</dbReference>
<comment type="cofactor">
    <cofactor evidence="1 11">
        <name>FAD</name>
        <dbReference type="ChEBI" id="CHEBI:57692"/>
    </cofactor>
</comment>
<evidence type="ECO:0000256" key="10">
    <source>
        <dbReference type="PIRSR" id="PIRSR000127-1"/>
    </source>
</evidence>
<dbReference type="InterPro" id="IPR000674">
    <property type="entry name" value="Ald_Oxase/Xan_DH_a/b"/>
</dbReference>
<dbReference type="Pfam" id="PF20256">
    <property type="entry name" value="MoCoBD_2"/>
    <property type="match status" value="1"/>
</dbReference>
<dbReference type="GO" id="GO:0071949">
    <property type="term" value="F:FAD binding"/>
    <property type="evidence" value="ECO:0007669"/>
    <property type="project" value="InterPro"/>
</dbReference>
<comment type="cofactor">
    <cofactor evidence="9">
        <name>[2Fe-2S] cluster</name>
        <dbReference type="ChEBI" id="CHEBI:190135"/>
    </cofactor>
</comment>
<dbReference type="AlphaFoldDB" id="A0AAE1DXI2"/>
<evidence type="ECO:0000256" key="1">
    <source>
        <dbReference type="ARBA" id="ARBA00001974"/>
    </source>
</evidence>
<dbReference type="CDD" id="cd00207">
    <property type="entry name" value="fer2"/>
    <property type="match status" value="1"/>
</dbReference>
<keyword evidence="7 12" id="KW-0408">Iron</keyword>
<sequence>MADVRCFINGKEHIVPLTLPATTTLNEYLRETVGLKGTKVMCHEAGCGCCAVTVTHATPESDRLETYSVQSCVTPLYAVDGWQINTIEGIGSQKKGLHPIQERVAKFNGTQCGYCTPGVVMNMYGLLHQKPKITAQEVEDNFDGNICRCTGYRPILDAMKSFANDGNIPGCEAIDIEDLNKNLCPKTGETCQGKCTRRLDVQVNGARWYRPVTLAELGKLMTDYKDKKIRPVFGNTSTGIYKKGGLCDAYFDMRGVKELYSFEATSTTIRLGAATTLTHVIERLKAHQEKPGFSYLSEVCKHLKVVANVMVRNTACIGGNLMVKYWHHEFPSDVFTLLECAGANLEIYDTASGQKSITPILDLLTKLKMGDKVLTAIILPSLADNVHYKSFKVTPRWQNAHAYVNAAFGIPVDGLTIKGRPSLVLGGISANTIHATKTEDFLANKTLSIGVIKEAFALIRDELKPTESPLETSAKYRKDLAGGLLYKVLLGLHKSRGSKVWSGPNDLHRPLSSGIQTFQEMSHEFPLKRAGPKMDAAVQASGEAVYVNDMPKVQNELYAAFTLADVASATIESLDASEALKLPGVTHFLSAKDIIGENHYKFGGNLFDMPQHEVFASKEVYYNGQPLCLILAETQSAANEGAKRVKVTYSEIRPPVLTIEESLAKDMEFKHVRKTVVVGEPDEAWSTVDHTVEGTIRMGSQYHFYMETQVSLAVPSEDGIDLYSSTQYSDMCHHAAAQIIGKPFNYINITVPRIGGGFGGKSFDPALLSSAATLAAYISDRPVRLNLDLNSNIRICGKRPPFVAKYKAGFNNDGAVQVVDIDFASDIGFTDQGHILTIDAATYMDMSYFVPNWHWVGRSMKTNKKSVQPVRAPGAVPSALIIESIMEHVAKALDKHPMRIKEINLYQNGHKDIYGHILQNCTLKEVWQRLKDVAEIEGRLKQVDNFNRENTWKKRAISMTACKHGIQFYGPGFGATVSIFCRDGSVAITQGGVEMGQGLYTKVAQGVAYVLGISLDNIKVRPMQGISSPNSSITGASVVSESSMQAAIKAAEILKERMRPIREKFPDANWKELCMKCDANKIDLSARSFNKHELFDHPVFNYNTYAAAATETEVDILTGESQIRRVDIMADYGESLNPVIDIGQTEGAFVMGLGNFLIEDTKFDMETGRILSDGTWNYKPPTSKDIPIDWRIHLLPNTPNPSGIRSSKACGEPPISLSTGVLLANKLALEYARQELFGKKDFIPVDAPFTPEKAHQSVGINESILMM</sequence>
<dbReference type="PIRSF" id="PIRSF000127">
    <property type="entry name" value="Xanthine_DH"/>
    <property type="match status" value="1"/>
</dbReference>
<dbReference type="EMBL" id="JAWDGP010002164">
    <property type="protein sequence ID" value="KAK3785188.1"/>
    <property type="molecule type" value="Genomic_DNA"/>
</dbReference>
<comment type="similarity">
    <text evidence="2">Belongs to the xanthine dehydrogenase family.</text>
</comment>
<evidence type="ECO:0000256" key="12">
    <source>
        <dbReference type="PIRSR" id="PIRSR000127-3"/>
    </source>
</evidence>
<dbReference type="Pfam" id="PF02738">
    <property type="entry name" value="MoCoBD_1"/>
    <property type="match status" value="1"/>
</dbReference>
<comment type="cofactor">
    <cofactor evidence="12">
        <name>Mo-molybdopterin</name>
        <dbReference type="ChEBI" id="CHEBI:71302"/>
    </cofactor>
    <text evidence="12">Binds 1 Mo-molybdopterin (Mo-MPT) cofactor per subunit.</text>
</comment>
<comment type="cofactor">
    <cofactor evidence="12">
        <name>[2Fe-2S] cluster</name>
        <dbReference type="ChEBI" id="CHEBI:190135"/>
    </cofactor>
    <text evidence="12">Binds 2 [2Fe-2S] clusters.</text>
</comment>
<dbReference type="InterPro" id="IPR036010">
    <property type="entry name" value="2Fe-2S_ferredoxin-like_sf"/>
</dbReference>
<feature type="binding site" evidence="12">
    <location>
        <position position="112"/>
    </location>
    <ligand>
        <name>[2Fe-2S] cluster</name>
        <dbReference type="ChEBI" id="CHEBI:190135"/>
        <label>2</label>
    </ligand>
</feature>
<dbReference type="Pfam" id="PF00111">
    <property type="entry name" value="Fer2"/>
    <property type="match status" value="1"/>
</dbReference>
<evidence type="ECO:0000256" key="4">
    <source>
        <dbReference type="ARBA" id="ARBA00022714"/>
    </source>
</evidence>
<dbReference type="InterPro" id="IPR005107">
    <property type="entry name" value="CO_DH_flav_C"/>
</dbReference>
<evidence type="ECO:0000259" key="13">
    <source>
        <dbReference type="PROSITE" id="PS51387"/>
    </source>
</evidence>
<feature type="binding site" evidence="12">
    <location>
        <position position="149"/>
    </location>
    <ligand>
        <name>[2Fe-2S] cluster</name>
        <dbReference type="ChEBI" id="CHEBI:190135"/>
        <label>2</label>
    </ligand>
</feature>
<keyword evidence="6" id="KW-0560">Oxidoreductase</keyword>
<keyword evidence="3 12" id="KW-0500">Molybdenum</keyword>
<keyword evidence="15" id="KW-1185">Reference proteome</keyword>
<dbReference type="Pfam" id="PF00941">
    <property type="entry name" value="FAD_binding_5"/>
    <property type="match status" value="1"/>
</dbReference>
<dbReference type="Gene3D" id="3.90.1170.50">
    <property type="entry name" value="Aldehyde oxidase/xanthine dehydrogenase, a/b hammerhead"/>
    <property type="match status" value="1"/>
</dbReference>
<feature type="binding site" evidence="11">
    <location>
        <position position="392"/>
    </location>
    <ligand>
        <name>FAD</name>
        <dbReference type="ChEBI" id="CHEBI:57692"/>
    </ligand>
</feature>
<feature type="binding site" evidence="12">
    <location>
        <position position="727"/>
    </location>
    <ligand>
        <name>Mo-molybdopterin</name>
        <dbReference type="ChEBI" id="CHEBI:71302"/>
    </ligand>
    <ligandPart>
        <name>Mo</name>
        <dbReference type="ChEBI" id="CHEBI:28685"/>
    </ligandPart>
</feature>
<feature type="binding site" evidence="12">
    <location>
        <position position="1036"/>
    </location>
    <ligand>
        <name>Mo-molybdopterin</name>
        <dbReference type="ChEBI" id="CHEBI:71302"/>
    </ligand>
    <ligandPart>
        <name>Mo</name>
        <dbReference type="ChEBI" id="CHEBI:28685"/>
    </ligandPart>
</feature>
<dbReference type="PANTHER" id="PTHR11908">
    <property type="entry name" value="XANTHINE DEHYDROGENASE"/>
    <property type="match status" value="1"/>
</dbReference>
<keyword evidence="4 12" id="KW-0001">2Fe-2S</keyword>
<feature type="binding site" evidence="12">
    <location>
        <position position="115"/>
    </location>
    <ligand>
        <name>[2Fe-2S] cluster</name>
        <dbReference type="ChEBI" id="CHEBI:190135"/>
        <label>2</label>
    </ligand>
</feature>
<evidence type="ECO:0000313" key="14">
    <source>
        <dbReference type="EMBL" id="KAK3785188.1"/>
    </source>
</evidence>
<feature type="active site" description="Proton acceptor" evidence="10">
    <location>
        <position position="1212"/>
    </location>
</feature>
<dbReference type="InterPro" id="IPR037165">
    <property type="entry name" value="AldOxase/xan_DH_Mopterin-bd_sf"/>
</dbReference>
<dbReference type="Gene3D" id="3.30.365.10">
    <property type="entry name" value="Aldehyde oxidase/xanthine dehydrogenase, molybdopterin binding domain"/>
    <property type="match status" value="4"/>
</dbReference>
<gene>
    <name evidence="14" type="ORF">RRG08_008528</name>
</gene>
<feature type="binding site" evidence="12">
    <location>
        <position position="871"/>
    </location>
    <ligand>
        <name>Mo-molybdopterin</name>
        <dbReference type="ChEBI" id="CHEBI:71302"/>
    </ligand>
    <ligandPart>
        <name>Mo</name>
        <dbReference type="ChEBI" id="CHEBI:28685"/>
    </ligandPart>
</feature>
<dbReference type="Pfam" id="PF03450">
    <property type="entry name" value="CO_deh_flav_C"/>
    <property type="match status" value="1"/>
</dbReference>